<feature type="domain" description="Metallo-beta-lactamase" evidence="1">
    <location>
        <begin position="112"/>
        <end position="176"/>
    </location>
</feature>
<name>A0ABP0D242_9PEZI</name>
<comment type="caution">
    <text evidence="2">The sequence shown here is derived from an EMBL/GenBank/DDBJ whole genome shotgun (WGS) entry which is preliminary data.</text>
</comment>
<dbReference type="InterPro" id="IPR036866">
    <property type="entry name" value="RibonucZ/Hydroxyglut_hydro"/>
</dbReference>
<dbReference type="InterPro" id="IPR001279">
    <property type="entry name" value="Metallo-B-lactamas"/>
</dbReference>
<keyword evidence="3" id="KW-1185">Reference proteome</keyword>
<dbReference type="Gene3D" id="3.60.15.10">
    <property type="entry name" value="Ribonuclease Z/Hydroxyacylglutathione hydrolase-like"/>
    <property type="match status" value="1"/>
</dbReference>
<dbReference type="PANTHER" id="PTHR43084">
    <property type="entry name" value="PERSULFIDE DIOXYGENASE ETHE1"/>
    <property type="match status" value="1"/>
</dbReference>
<accession>A0ABP0D242</accession>
<dbReference type="PANTHER" id="PTHR43084:SF1">
    <property type="entry name" value="PERSULFIDE DIOXYGENASE ETHE1, MITOCHONDRIAL"/>
    <property type="match status" value="1"/>
</dbReference>
<reference evidence="2 3" key="1">
    <citation type="submission" date="2024-01" db="EMBL/GenBank/DDBJ databases">
        <authorList>
            <person name="Allen C."/>
            <person name="Tagirdzhanova G."/>
        </authorList>
    </citation>
    <scope>NUCLEOTIDE SEQUENCE [LARGE SCALE GENOMIC DNA]</scope>
</reference>
<gene>
    <name evidence="2" type="ORF">SBRCBS47491_010018</name>
</gene>
<dbReference type="SUPFAM" id="SSF56281">
    <property type="entry name" value="Metallo-hydrolase/oxidoreductase"/>
    <property type="match status" value="1"/>
</dbReference>
<evidence type="ECO:0000259" key="1">
    <source>
        <dbReference type="Pfam" id="PF00753"/>
    </source>
</evidence>
<proteinExistence type="predicted"/>
<sequence>MATALQRPLGHPLGRRPLSAARQLCSALGESRVSSFSIAAKRHTADPVLTLQRVSARITAADSASRWMTMATTSAYTTQAAATATTEPVATASTPQPIVYNIFEPLTCTWQYIVADPATSEAVIIDPVLNYDPVTQKMSTKSADALIAQVDEKGYEIRYILETHAHADHVTAASYL</sequence>
<dbReference type="Proteomes" id="UP001642406">
    <property type="component" value="Unassembled WGS sequence"/>
</dbReference>
<protein>
    <recommendedName>
        <fullName evidence="1">Metallo-beta-lactamase domain-containing protein</fullName>
    </recommendedName>
</protein>
<evidence type="ECO:0000313" key="3">
    <source>
        <dbReference type="Proteomes" id="UP001642406"/>
    </source>
</evidence>
<dbReference type="EMBL" id="CAWUHC010000192">
    <property type="protein sequence ID" value="CAK7237556.1"/>
    <property type="molecule type" value="Genomic_DNA"/>
</dbReference>
<evidence type="ECO:0000313" key="2">
    <source>
        <dbReference type="EMBL" id="CAK7237556.1"/>
    </source>
</evidence>
<organism evidence="2 3">
    <name type="scientific">Sporothrix bragantina</name>
    <dbReference type="NCBI Taxonomy" id="671064"/>
    <lineage>
        <taxon>Eukaryota</taxon>
        <taxon>Fungi</taxon>
        <taxon>Dikarya</taxon>
        <taxon>Ascomycota</taxon>
        <taxon>Pezizomycotina</taxon>
        <taxon>Sordariomycetes</taxon>
        <taxon>Sordariomycetidae</taxon>
        <taxon>Ophiostomatales</taxon>
        <taxon>Ophiostomataceae</taxon>
        <taxon>Sporothrix</taxon>
    </lineage>
</organism>
<dbReference type="Pfam" id="PF00753">
    <property type="entry name" value="Lactamase_B"/>
    <property type="match status" value="1"/>
</dbReference>
<dbReference type="InterPro" id="IPR051682">
    <property type="entry name" value="Mito_Persulfide_Diox"/>
</dbReference>